<dbReference type="PRINTS" id="PR01225">
    <property type="entry name" value="EXPANSNFAMLY"/>
</dbReference>
<keyword evidence="6" id="KW-0325">Glycoprotein</keyword>
<dbReference type="Pfam" id="PF01357">
    <property type="entry name" value="Expansin_C"/>
    <property type="match status" value="1"/>
</dbReference>
<comment type="similarity">
    <text evidence="2">Belongs to the expansin family. Expansin B subfamily.</text>
</comment>
<keyword evidence="3" id="KW-0134">Cell wall</keyword>
<evidence type="ECO:0000313" key="11">
    <source>
        <dbReference type="Proteomes" id="UP001497457"/>
    </source>
</evidence>
<evidence type="ECO:0000259" key="8">
    <source>
        <dbReference type="PROSITE" id="PS50842"/>
    </source>
</evidence>
<sequence length="303" mass="33147">MSSPPTKSSQKAVRRIKLRSMAAVMISFKATALVAALLFSVLATHNGVHADPSYNETIARRELYLSPGSTPTTTWRPARATWYGRSNGAGPDNNGGGCGYSNTNQYPFNSMTSCGNQPIFLDGKGCGACYQIKCTTKNNPACSGEPKTVIITDVNYDTKVAPYHFDLSGTAFGAMAKPGYNDKLRHAGIIDMQFRRVPCNYNGLPVRFHVMGGCNPFYFAVIVYYAGSDGAVVQVDLKEANSNTWRPLYESWGAVWRIDPGHPLKAPLSLRVRSDSGKVLLANNVIPVNWRGNADYRTIAQFR</sequence>
<evidence type="ECO:0000313" key="10">
    <source>
        <dbReference type="EMBL" id="CAL4915507.1"/>
    </source>
</evidence>
<dbReference type="SMART" id="SM00837">
    <property type="entry name" value="DPBB_1"/>
    <property type="match status" value="1"/>
</dbReference>
<keyword evidence="4" id="KW-0964">Secreted</keyword>
<evidence type="ECO:0000256" key="7">
    <source>
        <dbReference type="ARBA" id="ARBA00023316"/>
    </source>
</evidence>
<dbReference type="PANTHER" id="PTHR31692:SF87">
    <property type="entry name" value="EXPANSIN-LIKE EG45 DOMAIN-CONTAINING PROTEIN"/>
    <property type="match status" value="1"/>
</dbReference>
<keyword evidence="11" id="KW-1185">Reference proteome</keyword>
<dbReference type="PROSITE" id="PS50843">
    <property type="entry name" value="EXPANSIN_CBD"/>
    <property type="match status" value="1"/>
</dbReference>
<organism evidence="10 11">
    <name type="scientific">Urochloa decumbens</name>
    <dbReference type="NCBI Taxonomy" id="240449"/>
    <lineage>
        <taxon>Eukaryota</taxon>
        <taxon>Viridiplantae</taxon>
        <taxon>Streptophyta</taxon>
        <taxon>Embryophyta</taxon>
        <taxon>Tracheophyta</taxon>
        <taxon>Spermatophyta</taxon>
        <taxon>Magnoliopsida</taxon>
        <taxon>Liliopsida</taxon>
        <taxon>Poales</taxon>
        <taxon>Poaceae</taxon>
        <taxon>PACMAD clade</taxon>
        <taxon>Panicoideae</taxon>
        <taxon>Panicodae</taxon>
        <taxon>Paniceae</taxon>
        <taxon>Melinidinae</taxon>
        <taxon>Urochloa</taxon>
    </lineage>
</organism>
<evidence type="ECO:0000256" key="3">
    <source>
        <dbReference type="ARBA" id="ARBA00022512"/>
    </source>
</evidence>
<evidence type="ECO:0000256" key="1">
    <source>
        <dbReference type="ARBA" id="ARBA00004191"/>
    </source>
</evidence>
<keyword evidence="5" id="KW-0732">Signal</keyword>
<dbReference type="InterPro" id="IPR005795">
    <property type="entry name" value="LolPI"/>
</dbReference>
<dbReference type="InterPro" id="IPR036749">
    <property type="entry name" value="Expansin_CBD_sf"/>
</dbReference>
<dbReference type="Gene3D" id="2.60.40.760">
    <property type="entry name" value="Expansin, cellulose-binding-like domain"/>
    <property type="match status" value="1"/>
</dbReference>
<comment type="subcellular location">
    <subcellularLocation>
        <location evidence="1">Secreted</location>
        <location evidence="1">Cell wall</location>
    </subcellularLocation>
</comment>
<dbReference type="Proteomes" id="UP001497457">
    <property type="component" value="Chromosome 13rd"/>
</dbReference>
<dbReference type="Pfam" id="PF03330">
    <property type="entry name" value="DPBB_1"/>
    <property type="match status" value="1"/>
</dbReference>
<dbReference type="InterPro" id="IPR036908">
    <property type="entry name" value="RlpA-like_sf"/>
</dbReference>
<gene>
    <name evidence="10" type="ORF">URODEC1_LOCUS17557</name>
</gene>
<feature type="domain" description="Expansin-like CBD" evidence="9">
    <location>
        <begin position="217"/>
        <end position="298"/>
    </location>
</feature>
<keyword evidence="7" id="KW-0961">Cell wall biogenesis/degradation</keyword>
<reference evidence="10" key="1">
    <citation type="submission" date="2024-10" db="EMBL/GenBank/DDBJ databases">
        <authorList>
            <person name="Ryan C."/>
        </authorList>
    </citation>
    <scope>NUCLEOTIDE SEQUENCE [LARGE SCALE GENOMIC DNA]</scope>
</reference>
<evidence type="ECO:0000256" key="2">
    <source>
        <dbReference type="ARBA" id="ARBA00005650"/>
    </source>
</evidence>
<name>A0ABC8WUL1_9POAL</name>
<evidence type="ECO:0000256" key="6">
    <source>
        <dbReference type="ARBA" id="ARBA00023180"/>
    </source>
</evidence>
<feature type="domain" description="Expansin-like EG45" evidence="8">
    <location>
        <begin position="95"/>
        <end position="204"/>
    </location>
</feature>
<dbReference type="GO" id="GO:0071555">
    <property type="term" value="P:cell wall organization"/>
    <property type="evidence" value="ECO:0007669"/>
    <property type="project" value="UniProtKB-KW"/>
</dbReference>
<dbReference type="InterPro" id="IPR007117">
    <property type="entry name" value="Expansin_CBD"/>
</dbReference>
<dbReference type="AlphaFoldDB" id="A0ABC8WUL1"/>
<dbReference type="SUPFAM" id="SSF49590">
    <property type="entry name" value="PHL pollen allergen"/>
    <property type="match status" value="1"/>
</dbReference>
<proteinExistence type="inferred from homology"/>
<protein>
    <submittedName>
        <fullName evidence="10">Uncharacterized protein</fullName>
    </submittedName>
</protein>
<dbReference type="InterPro" id="IPR007112">
    <property type="entry name" value="Expansin/allergen_DPBB_dom"/>
</dbReference>
<evidence type="ECO:0000256" key="5">
    <source>
        <dbReference type="ARBA" id="ARBA00022729"/>
    </source>
</evidence>
<dbReference type="PROSITE" id="PS50842">
    <property type="entry name" value="EXPANSIN_EG45"/>
    <property type="match status" value="1"/>
</dbReference>
<dbReference type="CDD" id="cd22275">
    <property type="entry name" value="DPBB_EXPB_N"/>
    <property type="match status" value="1"/>
</dbReference>
<dbReference type="EMBL" id="OZ075123">
    <property type="protein sequence ID" value="CAL4915507.1"/>
    <property type="molecule type" value="Genomic_DNA"/>
</dbReference>
<evidence type="ECO:0000256" key="4">
    <source>
        <dbReference type="ARBA" id="ARBA00022525"/>
    </source>
</evidence>
<dbReference type="Gene3D" id="2.40.40.10">
    <property type="entry name" value="RlpA-like domain"/>
    <property type="match status" value="1"/>
</dbReference>
<dbReference type="PANTHER" id="PTHR31692">
    <property type="entry name" value="EXPANSIN-B3"/>
    <property type="match status" value="1"/>
</dbReference>
<accession>A0ABC8WUL1</accession>
<dbReference type="PRINTS" id="PR00829">
    <property type="entry name" value="LOLP1ALLERGN"/>
</dbReference>
<evidence type="ECO:0000259" key="9">
    <source>
        <dbReference type="PROSITE" id="PS50843"/>
    </source>
</evidence>
<dbReference type="InterPro" id="IPR007118">
    <property type="entry name" value="Expan_Lol_pI"/>
</dbReference>
<dbReference type="SUPFAM" id="SSF50685">
    <property type="entry name" value="Barwin-like endoglucanases"/>
    <property type="match status" value="1"/>
</dbReference>
<dbReference type="InterPro" id="IPR009009">
    <property type="entry name" value="RlpA-like_DPBB"/>
</dbReference>